<reference evidence="4" key="1">
    <citation type="submission" date="2016-10" db="EMBL/GenBank/DDBJ databases">
        <title>Sequence of Gallionella enrichment culture.</title>
        <authorList>
            <person name="Poehlein A."/>
            <person name="Muehling M."/>
            <person name="Daniel R."/>
        </authorList>
    </citation>
    <scope>NUCLEOTIDE SEQUENCE</scope>
</reference>
<dbReference type="PRINTS" id="PR00260">
    <property type="entry name" value="CHEMTRNSDUCR"/>
</dbReference>
<dbReference type="SUPFAM" id="SSF58104">
    <property type="entry name" value="Methyl-accepting chemotaxis protein (MCP) signaling domain"/>
    <property type="match status" value="1"/>
</dbReference>
<dbReference type="InterPro" id="IPR039379">
    <property type="entry name" value="Protoglobin_sensor_dom"/>
</dbReference>
<name>A0A1J5QVI8_9ZZZZ</name>
<dbReference type="InterPro" id="IPR004089">
    <property type="entry name" value="MCPsignal_dom"/>
</dbReference>
<dbReference type="GO" id="GO:0004888">
    <property type="term" value="F:transmembrane signaling receptor activity"/>
    <property type="evidence" value="ECO:0007669"/>
    <property type="project" value="InterPro"/>
</dbReference>
<sequence length="444" mass="47068">MTFEIDRDRRLEAMGITNDTRRLLQEVSDIVAPGIEQAVEAGYRQMLRYPDAAAAYQGMNMEEARRAQRDHWLKDMFPASFTTEQLAGGVKIFQSRERQGLDLRWFFTFYCTYLAELIDYAAPAYRKKPERFGQAVSALVRLFLFELELASASYMDSAHTATHQALAGYADTFKSDVERVVAQLAAAAGQMTGTAQAMARNARQTSSEADNVAEASHSATATVQTIAAASEELAASINEIGRQVEQSSRISQIATDEANQTNDIMRGLAECSARIGEVVDLIASIASQTNLLALNATIEAARAGEAGKGFAVVAGEVKNLANQTARATGDISTQIGAVQAATQKAVAAIGGIVGRIGELGGITQGIAAAVQQQAAATGEIAHNIQMATISTETVSSNIGAVAGAAAETGAAADQVLASAQSLSREAHDLQDSVRAFLEKLLRTA</sequence>
<dbReference type="Pfam" id="PF11563">
    <property type="entry name" value="Protoglobin"/>
    <property type="match status" value="1"/>
</dbReference>
<dbReference type="InterPro" id="IPR012292">
    <property type="entry name" value="Globin/Proto"/>
</dbReference>
<dbReference type="GO" id="GO:0016020">
    <property type="term" value="C:membrane"/>
    <property type="evidence" value="ECO:0007669"/>
    <property type="project" value="InterPro"/>
</dbReference>
<evidence type="ECO:0000256" key="1">
    <source>
        <dbReference type="ARBA" id="ARBA00023224"/>
    </source>
</evidence>
<proteinExistence type="inferred from homology"/>
<dbReference type="InterPro" id="IPR009050">
    <property type="entry name" value="Globin-like_sf"/>
</dbReference>
<feature type="domain" description="Methyl-accepting transducer" evidence="3">
    <location>
        <begin position="180"/>
        <end position="423"/>
    </location>
</feature>
<dbReference type="PANTHER" id="PTHR32089">
    <property type="entry name" value="METHYL-ACCEPTING CHEMOTAXIS PROTEIN MCPB"/>
    <property type="match status" value="1"/>
</dbReference>
<dbReference type="PANTHER" id="PTHR32089:SF112">
    <property type="entry name" value="LYSOZYME-LIKE PROTEIN-RELATED"/>
    <property type="match status" value="1"/>
</dbReference>
<dbReference type="GO" id="GO:0020037">
    <property type="term" value="F:heme binding"/>
    <property type="evidence" value="ECO:0007669"/>
    <property type="project" value="InterPro"/>
</dbReference>
<dbReference type="Gene3D" id="1.10.287.950">
    <property type="entry name" value="Methyl-accepting chemotaxis protein"/>
    <property type="match status" value="1"/>
</dbReference>
<dbReference type="EMBL" id="MLJW01000410">
    <property type="protein sequence ID" value="OIQ87678.1"/>
    <property type="molecule type" value="Genomic_DNA"/>
</dbReference>
<dbReference type="InterPro" id="IPR044398">
    <property type="entry name" value="Globin-sensor_dom"/>
</dbReference>
<dbReference type="SUPFAM" id="SSF46458">
    <property type="entry name" value="Globin-like"/>
    <property type="match status" value="1"/>
</dbReference>
<dbReference type="AlphaFoldDB" id="A0A1J5QVI8"/>
<dbReference type="InterPro" id="IPR004090">
    <property type="entry name" value="Chemotax_Me-accpt_rcpt"/>
</dbReference>
<evidence type="ECO:0000256" key="2">
    <source>
        <dbReference type="ARBA" id="ARBA00029447"/>
    </source>
</evidence>
<dbReference type="GO" id="GO:0006935">
    <property type="term" value="P:chemotaxis"/>
    <property type="evidence" value="ECO:0007669"/>
    <property type="project" value="InterPro"/>
</dbReference>
<dbReference type="CDD" id="cd01068">
    <property type="entry name" value="globin_sensor"/>
    <property type="match status" value="1"/>
</dbReference>
<comment type="caution">
    <text evidence="4">The sequence shown here is derived from an EMBL/GenBank/DDBJ whole genome shotgun (WGS) entry which is preliminary data.</text>
</comment>
<comment type="similarity">
    <text evidence="2">Belongs to the methyl-accepting chemotaxis (MCP) protein family.</text>
</comment>
<evidence type="ECO:0000313" key="4">
    <source>
        <dbReference type="EMBL" id="OIQ87678.1"/>
    </source>
</evidence>
<protein>
    <submittedName>
        <fullName evidence="4">Methyl-accepting chemotaxis protein 4</fullName>
    </submittedName>
</protein>
<dbReference type="SMART" id="SM00283">
    <property type="entry name" value="MA"/>
    <property type="match status" value="1"/>
</dbReference>
<accession>A0A1J5QVI8</accession>
<gene>
    <name evidence="4" type="primary">mcp4_28</name>
    <name evidence="4" type="ORF">GALL_304510</name>
</gene>
<organism evidence="4">
    <name type="scientific">mine drainage metagenome</name>
    <dbReference type="NCBI Taxonomy" id="410659"/>
    <lineage>
        <taxon>unclassified sequences</taxon>
        <taxon>metagenomes</taxon>
        <taxon>ecological metagenomes</taxon>
    </lineage>
</organism>
<dbReference type="PROSITE" id="PS50111">
    <property type="entry name" value="CHEMOTAXIS_TRANSDUC_2"/>
    <property type="match status" value="1"/>
</dbReference>
<evidence type="ECO:0000259" key="3">
    <source>
        <dbReference type="PROSITE" id="PS50111"/>
    </source>
</evidence>
<keyword evidence="1" id="KW-0807">Transducer</keyword>
<dbReference type="Pfam" id="PF00015">
    <property type="entry name" value="MCPsignal"/>
    <property type="match status" value="1"/>
</dbReference>
<dbReference type="Gene3D" id="1.10.490.10">
    <property type="entry name" value="Globins"/>
    <property type="match status" value="1"/>
</dbReference>
<dbReference type="GO" id="GO:0019825">
    <property type="term" value="F:oxygen binding"/>
    <property type="evidence" value="ECO:0007669"/>
    <property type="project" value="InterPro"/>
</dbReference>
<dbReference type="GO" id="GO:0007165">
    <property type="term" value="P:signal transduction"/>
    <property type="evidence" value="ECO:0007669"/>
    <property type="project" value="UniProtKB-KW"/>
</dbReference>